<feature type="region of interest" description="Disordered" evidence="1">
    <location>
        <begin position="1"/>
        <end position="26"/>
    </location>
</feature>
<dbReference type="InParanoid" id="M1DU01"/>
<sequence length="150" mass="16890">MVTRKDTFPHECQKPKEQRSDPENFRTEDMLARILNKAEGLDKGKKKASAFKPVDFVGVQGEKVKCSRSDIDEALGCSQDFMHDYIDLIKKKTLDDLKGCLAPLISYMTPRWIEAGAPIDKKDQNVANQSHKGGFLTLLDFPSLFTTLPT</sequence>
<protein>
    <submittedName>
        <fullName evidence="2">Uncharacterized protein</fullName>
    </submittedName>
</protein>
<dbReference type="Gramene" id="PGSC0003DMT400094370">
    <property type="protein sequence ID" value="PGSC0003DMT400094370"/>
    <property type="gene ID" value="PGSC0003DMG400043941"/>
</dbReference>
<reference evidence="3" key="1">
    <citation type="journal article" date="2011" name="Nature">
        <title>Genome sequence and analysis of the tuber crop potato.</title>
        <authorList>
            <consortium name="The Potato Genome Sequencing Consortium"/>
        </authorList>
    </citation>
    <scope>NUCLEOTIDE SEQUENCE [LARGE SCALE GENOMIC DNA]</scope>
    <source>
        <strain evidence="3">cv. DM1-3 516 R44</strain>
    </source>
</reference>
<dbReference type="EnsemblPlants" id="PGSC0003DMT400094370">
    <property type="protein sequence ID" value="PGSC0003DMT400094370"/>
    <property type="gene ID" value="PGSC0003DMG400043941"/>
</dbReference>
<dbReference type="PANTHER" id="PTHR33180:SF31">
    <property type="entry name" value="POLYPROTEIN PROTEIN"/>
    <property type="match status" value="1"/>
</dbReference>
<dbReference type="AlphaFoldDB" id="M1DU01"/>
<reference evidence="2" key="2">
    <citation type="submission" date="2015-06" db="UniProtKB">
        <authorList>
            <consortium name="EnsemblPlants"/>
        </authorList>
    </citation>
    <scope>IDENTIFICATION</scope>
    <source>
        <strain evidence="2">DM1-3 516 R44</strain>
    </source>
</reference>
<keyword evidence="3" id="KW-1185">Reference proteome</keyword>
<evidence type="ECO:0000313" key="2">
    <source>
        <dbReference type="EnsemblPlants" id="PGSC0003DMT400094370"/>
    </source>
</evidence>
<dbReference type="PaxDb" id="4113-PGSC0003DMT400094370"/>
<organism evidence="2 3">
    <name type="scientific">Solanum tuberosum</name>
    <name type="common">Potato</name>
    <dbReference type="NCBI Taxonomy" id="4113"/>
    <lineage>
        <taxon>Eukaryota</taxon>
        <taxon>Viridiplantae</taxon>
        <taxon>Streptophyta</taxon>
        <taxon>Embryophyta</taxon>
        <taxon>Tracheophyta</taxon>
        <taxon>Spermatophyta</taxon>
        <taxon>Magnoliopsida</taxon>
        <taxon>eudicotyledons</taxon>
        <taxon>Gunneridae</taxon>
        <taxon>Pentapetalae</taxon>
        <taxon>asterids</taxon>
        <taxon>lamiids</taxon>
        <taxon>Solanales</taxon>
        <taxon>Solanaceae</taxon>
        <taxon>Solanoideae</taxon>
        <taxon>Solaneae</taxon>
        <taxon>Solanum</taxon>
    </lineage>
</organism>
<dbReference type="HOGENOM" id="CLU_1743720_0_0_1"/>
<dbReference type="PANTHER" id="PTHR33180">
    <property type="entry name" value="PHOTOSYSTEM II CP43 REACTION CENTER PROTEIN"/>
    <property type="match status" value="1"/>
</dbReference>
<evidence type="ECO:0000313" key="3">
    <source>
        <dbReference type="Proteomes" id="UP000011115"/>
    </source>
</evidence>
<evidence type="ECO:0000256" key="1">
    <source>
        <dbReference type="SAM" id="MobiDB-lite"/>
    </source>
</evidence>
<name>M1DU01_SOLTU</name>
<accession>M1DU01</accession>
<proteinExistence type="predicted"/>
<dbReference type="Proteomes" id="UP000011115">
    <property type="component" value="Unassembled WGS sequence"/>
</dbReference>